<dbReference type="Pfam" id="PF07171">
    <property type="entry name" value="MlrC_C"/>
    <property type="match status" value="1"/>
</dbReference>
<evidence type="ECO:0000313" key="7">
    <source>
        <dbReference type="Proteomes" id="UP000278036"/>
    </source>
</evidence>
<evidence type="ECO:0000259" key="3">
    <source>
        <dbReference type="Pfam" id="PF07364"/>
    </source>
</evidence>
<dbReference type="PIRSF" id="PIRSF012702">
    <property type="entry name" value="UCP012702"/>
    <property type="match status" value="1"/>
</dbReference>
<evidence type="ECO:0000259" key="2">
    <source>
        <dbReference type="Pfam" id="PF07171"/>
    </source>
</evidence>
<proteinExistence type="inferred from homology"/>
<dbReference type="InParanoid" id="A0A3A9JW87"/>
<keyword evidence="1" id="KW-0378">Hydrolase</keyword>
<keyword evidence="1" id="KW-0479">Metal-binding</keyword>
<dbReference type="InterPro" id="IPR010799">
    <property type="entry name" value="MlrC_C"/>
</dbReference>
<comment type="function">
    <text evidence="1">Involved in peptidolytic degradation of cyclic heptapeptide hepatotoxin microcystin (MC).</text>
</comment>
<evidence type="ECO:0000313" key="4">
    <source>
        <dbReference type="EMBL" id="RKK05018.1"/>
    </source>
</evidence>
<dbReference type="EMBL" id="RFLX01000011">
    <property type="protein sequence ID" value="RMI20567.1"/>
    <property type="molecule type" value="Genomic_DNA"/>
</dbReference>
<organism evidence="4 7">
    <name type="scientific">Teichococcus wenyumeiae</name>
    <dbReference type="NCBI Taxonomy" id="2478470"/>
    <lineage>
        <taxon>Bacteria</taxon>
        <taxon>Pseudomonadati</taxon>
        <taxon>Pseudomonadota</taxon>
        <taxon>Alphaproteobacteria</taxon>
        <taxon>Acetobacterales</taxon>
        <taxon>Roseomonadaceae</taxon>
        <taxon>Roseomonas</taxon>
    </lineage>
</organism>
<gene>
    <name evidence="4" type="ORF">D6Z83_06425</name>
    <name evidence="5" type="ORF">EBE87_15655</name>
</gene>
<evidence type="ECO:0000313" key="5">
    <source>
        <dbReference type="EMBL" id="RMI20567.1"/>
    </source>
</evidence>
<dbReference type="AlphaFoldDB" id="A0A3A9JW87"/>
<accession>A0A3A9JW87</accession>
<evidence type="ECO:0000313" key="6">
    <source>
        <dbReference type="Proteomes" id="UP000274097"/>
    </source>
</evidence>
<sequence>MTRLAIARLWHEGNSFSPAPTGIEDFLASEWVAGEAAREIYRDTETEIGGALDFLAAHPDWEAVFLRQAAAMPSGILRRDVFEQYCAELVGQLRGGGFDAVYLSLHGAMVVEDLPLADLELIRRVRATIGPAVKLAASFDLHANMHPEIARLIDVGTAYRSYPHIDMRPTGRRALDLLREAVEGRTRPVGTILKLGAILPSINMRTAAGPMAEMEAAARAAEALPGVLDCSIFGGFTYGDTPSAGASVMVFADADAAVAEQAAASLLRDYAARRDAFFIRLPSAEEGLRQALAGGPLPAAIVDAGDNPYSGGIGDTPELIRAVLAHQPEVPTVVAFYCNPALVQQAVAAGLGAPLSGSFGARLTRDYGEPVPFTGTVSLLTDGRFRNRGPVLGGMAVELGPTAVISIGQVRVIVTSRCVSPSDPGFFDLHQVDVTQPGLLCVKAKNHFRAAFSPLLPRMIDVDAPGPAALEIRSFRFRHAPATLYPLDTPLHR</sequence>
<dbReference type="GO" id="GO:0046872">
    <property type="term" value="F:metal ion binding"/>
    <property type="evidence" value="ECO:0007669"/>
    <property type="project" value="UniProtKB-KW"/>
</dbReference>
<comment type="caution">
    <text evidence="4">The sequence shown here is derived from an EMBL/GenBank/DDBJ whole genome shotgun (WGS) entry which is preliminary data.</text>
</comment>
<feature type="domain" description="Microcystin LR degradation protein MlrC N-terminal" evidence="3">
    <location>
        <begin position="3"/>
        <end position="292"/>
    </location>
</feature>
<dbReference type="Proteomes" id="UP000274097">
    <property type="component" value="Unassembled WGS sequence"/>
</dbReference>
<dbReference type="Pfam" id="PF07364">
    <property type="entry name" value="DUF1485"/>
    <property type="match status" value="1"/>
</dbReference>
<dbReference type="Proteomes" id="UP000278036">
    <property type="component" value="Unassembled WGS sequence"/>
</dbReference>
<keyword evidence="6" id="KW-1185">Reference proteome</keyword>
<comment type="cofactor">
    <cofactor evidence="1">
        <name>Zn(2+)</name>
        <dbReference type="ChEBI" id="CHEBI:29105"/>
    </cofactor>
    <text evidence="1">Binds 1 zinc ion per subunit.</text>
</comment>
<keyword evidence="1" id="KW-0482">Metalloprotease</keyword>
<dbReference type="GO" id="GO:0006508">
    <property type="term" value="P:proteolysis"/>
    <property type="evidence" value="ECO:0007669"/>
    <property type="project" value="UniProtKB-KW"/>
</dbReference>
<name>A0A3A9JW87_9PROT</name>
<comment type="similarity">
    <text evidence="1">Belongs to the peptidase M81 family.</text>
</comment>
<keyword evidence="1" id="KW-0645">Protease</keyword>
<dbReference type="InterPro" id="IPR009197">
    <property type="entry name" value="MlrC"/>
</dbReference>
<protein>
    <recommendedName>
        <fullName evidence="1">Microcystinase C</fullName>
        <shortName evidence="1">MlrC</shortName>
    </recommendedName>
</protein>
<feature type="domain" description="Microcystin LR degradation protein MlrC C-terminal" evidence="2">
    <location>
        <begin position="301"/>
        <end position="479"/>
    </location>
</feature>
<dbReference type="OrthoDB" id="9782658at2"/>
<dbReference type="InterPro" id="IPR015995">
    <property type="entry name" value="MlrC_N"/>
</dbReference>
<dbReference type="RefSeq" id="WP_120637504.1">
    <property type="nucleotide sequence ID" value="NZ_RAQU01000025.1"/>
</dbReference>
<reference evidence="4 7" key="1">
    <citation type="submission" date="2018-09" db="EMBL/GenBank/DDBJ databases">
        <title>Roseomonas sp. nov., isolated from feces of Tibetan antelopes in the Qinghai-Tibet plateau, China.</title>
        <authorList>
            <person name="Tian Z."/>
        </authorList>
    </citation>
    <scope>NUCLEOTIDE SEQUENCE [LARGE SCALE GENOMIC DNA]</scope>
    <source>
        <strain evidence="5 6">Z23</strain>
        <strain evidence="4 7">Z24</strain>
    </source>
</reference>
<dbReference type="GO" id="GO:0008237">
    <property type="term" value="F:metallopeptidase activity"/>
    <property type="evidence" value="ECO:0007669"/>
    <property type="project" value="UniProtKB-KW"/>
</dbReference>
<evidence type="ECO:0000256" key="1">
    <source>
        <dbReference type="PIRNR" id="PIRNR012702"/>
    </source>
</evidence>
<dbReference type="EMBL" id="RAQU01000025">
    <property type="protein sequence ID" value="RKK05018.1"/>
    <property type="molecule type" value="Genomic_DNA"/>
</dbReference>